<dbReference type="InterPro" id="IPR032048">
    <property type="entry name" value="TGase_elicitor"/>
</dbReference>
<dbReference type="AlphaFoldDB" id="A0A6N7PQJ9"/>
<dbReference type="EMBL" id="WJIE01000005">
    <property type="protein sequence ID" value="MRG93897.1"/>
    <property type="molecule type" value="Genomic_DNA"/>
</dbReference>
<dbReference type="RefSeq" id="WP_153820742.1">
    <property type="nucleotide sequence ID" value="NZ_WJIE01000005.1"/>
</dbReference>
<sequence>MAIRIVTTSSLLAIGLVGAGCGTDGFWTVDGKDEPACEQAGDCPDNTNGTGGGNGGGGGGTGGGDTGGGGTGGGGTGGTGGGTGGTGGGGAGGGGGSSATYQPLYWVEKGERTAEVSRKPWSSWWYPLWEDTLFQGKNEELSTLEKYDAWAAKFANTRTAAAAYERKELYQPRAASWSGLCDAWALASILEPEPTRSVKHGEITFTVADQKALLLKTYEKVPPLKLVGSRFDGEWDDVYEDVLPHELHGIIETELIGRKRAFIIDNDAGPEVWNEPAWKVITRIERDADDEEVAHVRTWLFLASPHVEDKDFVGMIEDTREYTYDLQGKWQGERFGVSSSAWTDRSQWDHPDYAIVVPDRIPRGSHNPHIRAQFVDRIREP</sequence>
<dbReference type="OrthoDB" id="5888723at2"/>
<feature type="region of interest" description="Disordered" evidence="1">
    <location>
        <begin position="54"/>
        <end position="94"/>
    </location>
</feature>
<protein>
    <recommendedName>
        <fullName evidence="5">Collagen-like protein</fullName>
    </recommendedName>
</protein>
<dbReference type="GO" id="GO:0016755">
    <property type="term" value="F:aminoacyltransferase activity"/>
    <property type="evidence" value="ECO:0007669"/>
    <property type="project" value="InterPro"/>
</dbReference>
<feature type="chain" id="PRO_5027087026" description="Collagen-like protein" evidence="2">
    <location>
        <begin position="20"/>
        <end position="381"/>
    </location>
</feature>
<evidence type="ECO:0000256" key="1">
    <source>
        <dbReference type="SAM" id="MobiDB-lite"/>
    </source>
</evidence>
<reference evidence="3 4" key="1">
    <citation type="submission" date="2019-10" db="EMBL/GenBank/DDBJ databases">
        <title>A soil myxobacterium in the family Polyangiaceae.</title>
        <authorList>
            <person name="Li Y."/>
            <person name="Wang J."/>
        </authorList>
    </citation>
    <scope>NUCLEOTIDE SEQUENCE [LARGE SCALE GENOMIC DNA]</scope>
    <source>
        <strain evidence="3 4">DSM 14734</strain>
    </source>
</reference>
<evidence type="ECO:0000313" key="4">
    <source>
        <dbReference type="Proteomes" id="UP000440224"/>
    </source>
</evidence>
<evidence type="ECO:0000313" key="3">
    <source>
        <dbReference type="EMBL" id="MRG93897.1"/>
    </source>
</evidence>
<name>A0A6N7PQJ9_9BACT</name>
<feature type="signal peptide" evidence="2">
    <location>
        <begin position="1"/>
        <end position="19"/>
    </location>
</feature>
<proteinExistence type="predicted"/>
<comment type="caution">
    <text evidence="3">The sequence shown here is derived from an EMBL/GenBank/DDBJ whole genome shotgun (WGS) entry which is preliminary data.</text>
</comment>
<accession>A0A6N7PQJ9</accession>
<dbReference type="PANTHER" id="PTHR31535:SF3">
    <property type="entry name" value="REGULATORY PROTEIN ZESTE"/>
    <property type="match status" value="1"/>
</dbReference>
<dbReference type="PROSITE" id="PS51257">
    <property type="entry name" value="PROKAR_LIPOPROTEIN"/>
    <property type="match status" value="1"/>
</dbReference>
<gene>
    <name evidence="3" type="ORF">GF068_18535</name>
</gene>
<keyword evidence="4" id="KW-1185">Reference proteome</keyword>
<dbReference type="PANTHER" id="PTHR31535">
    <property type="match status" value="1"/>
</dbReference>
<evidence type="ECO:0008006" key="5">
    <source>
        <dbReference type="Google" id="ProtNLM"/>
    </source>
</evidence>
<dbReference type="Proteomes" id="UP000440224">
    <property type="component" value="Unassembled WGS sequence"/>
</dbReference>
<evidence type="ECO:0000256" key="2">
    <source>
        <dbReference type="SAM" id="SignalP"/>
    </source>
</evidence>
<organism evidence="3 4">
    <name type="scientific">Polyangium spumosum</name>
    <dbReference type="NCBI Taxonomy" id="889282"/>
    <lineage>
        <taxon>Bacteria</taxon>
        <taxon>Pseudomonadati</taxon>
        <taxon>Myxococcota</taxon>
        <taxon>Polyangia</taxon>
        <taxon>Polyangiales</taxon>
        <taxon>Polyangiaceae</taxon>
        <taxon>Polyangium</taxon>
    </lineage>
</organism>
<keyword evidence="2" id="KW-0732">Signal</keyword>
<dbReference type="Pfam" id="PF16683">
    <property type="entry name" value="TGase_elicitor"/>
    <property type="match status" value="1"/>
</dbReference>